<keyword evidence="7" id="KW-0249">Electron transport</keyword>
<proteinExistence type="inferred from homology"/>
<dbReference type="Proteomes" id="UP000240830">
    <property type="component" value="Unassembled WGS sequence"/>
</dbReference>
<gene>
    <name evidence="10" type="ORF">PSACC_02014</name>
</gene>
<evidence type="ECO:0000256" key="4">
    <source>
        <dbReference type="ARBA" id="ARBA00022448"/>
    </source>
</evidence>
<dbReference type="AlphaFoldDB" id="A0A2H9TK89"/>
<keyword evidence="8" id="KW-0496">Mitochondrion</keyword>
<evidence type="ECO:0000256" key="1">
    <source>
        <dbReference type="ARBA" id="ARBA00003195"/>
    </source>
</evidence>
<keyword evidence="11" id="KW-1185">Reference proteome</keyword>
<keyword evidence="10" id="KW-0830">Ubiquinone</keyword>
<keyword evidence="9" id="KW-1015">Disulfide bond</keyword>
<protein>
    <submittedName>
        <fullName evidence="10">NADH-ubiquinone oxidoreductase</fullName>
    </submittedName>
</protein>
<comment type="function">
    <text evidence="1">Accessory subunit of the mitochondrial membrane respiratory chain NADH dehydrogenase (Complex I), that is believed not to be involved in catalysis. Complex I functions in the transfer of electrons from NADH to the respiratory chain. The immediate electron acceptor for the enzyme is believed to be ubiquinone.</text>
</comment>
<evidence type="ECO:0000313" key="10">
    <source>
        <dbReference type="EMBL" id="PJF18177.1"/>
    </source>
</evidence>
<keyword evidence="6" id="KW-0677">Repeat</keyword>
<comment type="similarity">
    <text evidence="3">Belongs to the complex I NDUFA8 subunit family.</text>
</comment>
<keyword evidence="5" id="KW-0679">Respiratory chain</keyword>
<dbReference type="PANTHER" id="PTHR13344:SF0">
    <property type="entry name" value="NADH DEHYDROGENASE [UBIQUINONE] 1 ALPHA SUBCOMPLEX SUBUNIT 8"/>
    <property type="match status" value="1"/>
</dbReference>
<dbReference type="STRING" id="1246581.A0A2H9TK89"/>
<dbReference type="InterPro" id="IPR016680">
    <property type="entry name" value="NDUFA8"/>
</dbReference>
<comment type="caution">
    <text evidence="10">The sequence shown here is derived from an EMBL/GenBank/DDBJ whole genome shotgun (WGS) entry which is preliminary data.</text>
</comment>
<evidence type="ECO:0000256" key="2">
    <source>
        <dbReference type="ARBA" id="ARBA00004173"/>
    </source>
</evidence>
<comment type="subcellular location">
    <subcellularLocation>
        <location evidence="2">Mitochondrion</location>
    </subcellularLocation>
</comment>
<evidence type="ECO:0000256" key="9">
    <source>
        <dbReference type="ARBA" id="ARBA00023157"/>
    </source>
</evidence>
<name>A0A2H9TK89_9FUNG</name>
<evidence type="ECO:0000256" key="3">
    <source>
        <dbReference type="ARBA" id="ARBA00010705"/>
    </source>
</evidence>
<evidence type="ECO:0000256" key="7">
    <source>
        <dbReference type="ARBA" id="ARBA00022982"/>
    </source>
</evidence>
<evidence type="ECO:0000256" key="6">
    <source>
        <dbReference type="ARBA" id="ARBA00022737"/>
    </source>
</evidence>
<accession>A0A2H9TK89</accession>
<dbReference type="PANTHER" id="PTHR13344">
    <property type="entry name" value="NADH-UBIQUINONE OXIDOREDUCTASE"/>
    <property type="match status" value="1"/>
</dbReference>
<dbReference type="OrthoDB" id="276296at2759"/>
<organism evidence="10 11">
    <name type="scientific">Paramicrosporidium saccamoebae</name>
    <dbReference type="NCBI Taxonomy" id="1246581"/>
    <lineage>
        <taxon>Eukaryota</taxon>
        <taxon>Fungi</taxon>
        <taxon>Fungi incertae sedis</taxon>
        <taxon>Cryptomycota</taxon>
        <taxon>Cryptomycota incertae sedis</taxon>
        <taxon>Paramicrosporidium</taxon>
    </lineage>
</organism>
<dbReference type="GO" id="GO:0006120">
    <property type="term" value="P:mitochondrial electron transport, NADH to ubiquinone"/>
    <property type="evidence" value="ECO:0007669"/>
    <property type="project" value="InterPro"/>
</dbReference>
<sequence length="624" mass="71824">MSTPNVIPSTSAPLLASSFILEQDCRGTNDAYILCRNANDDPAVCETLAHAVLECTRRSLDRVAASPCRTLFERFWRCLDVNNQDFIYCRPEEFSFEACTKLHLPISSNKSVKCPQPWMIWLWLGYCTAIFVRFTPQNLPRKHDYSTINTIFRIFDITLPNVDVVARLLSLSEYDFGPHYYCYAEPSERIDLLLPYGQDRRLHGNVFHIIKLLSNPSLAEALFVDYHGDIYPRGRRDAFFFPILYFRDIKLQRRLLELLLAKEICWLEWLRDLVRCLPESEVRWLFGRLREQMVPEIMVIFMTLPYGVELFDSYLAAASTDETDQLIADAIGMMSSLYNNSVPNRLLSGMTIPAMIDSMLRIAPTRHDCSFWGTLGSLLLCHPQNDQIAWYLKHLRNGHPFITRKLVGLYLRESHDDKECGVNVYDESGYYESGYDESTRDAHPTLYHDETIISHFSRINLPGWFGVWEERRITWLRESPLVPLITKTVIRESEAVKRILNWAEKDILPLNVSVKGAGGAVAPISDVMIEWMKQSMALLPVDLDELSATIMGLLTAWPYLLAERRKVDMSCLFKLRPSTSWEAFLCLDERLLTMAAKMGLSLYFTLSDLRLLTDSSCTVLSTHV</sequence>
<keyword evidence="4" id="KW-0813">Transport</keyword>
<evidence type="ECO:0000256" key="5">
    <source>
        <dbReference type="ARBA" id="ARBA00022660"/>
    </source>
</evidence>
<evidence type="ECO:0000313" key="11">
    <source>
        <dbReference type="Proteomes" id="UP000240830"/>
    </source>
</evidence>
<reference evidence="10 11" key="1">
    <citation type="submission" date="2016-10" db="EMBL/GenBank/DDBJ databases">
        <title>The genome of Paramicrosporidium saccamoebae is the missing link in understanding Cryptomycota and Microsporidia evolution.</title>
        <authorList>
            <person name="Quandt C.A."/>
            <person name="Beaudet D."/>
            <person name="Corsaro D."/>
            <person name="Michel R."/>
            <person name="Corradi N."/>
            <person name="James T."/>
        </authorList>
    </citation>
    <scope>NUCLEOTIDE SEQUENCE [LARGE SCALE GENOMIC DNA]</scope>
    <source>
        <strain evidence="10 11">KSL3</strain>
    </source>
</reference>
<evidence type="ECO:0000256" key="8">
    <source>
        <dbReference type="ARBA" id="ARBA00023128"/>
    </source>
</evidence>
<dbReference type="EMBL" id="MTSL01000137">
    <property type="protein sequence ID" value="PJF18177.1"/>
    <property type="molecule type" value="Genomic_DNA"/>
</dbReference>
<dbReference type="GO" id="GO:0005739">
    <property type="term" value="C:mitochondrion"/>
    <property type="evidence" value="ECO:0007669"/>
    <property type="project" value="UniProtKB-SubCell"/>
</dbReference>